<dbReference type="Proteomes" id="UP000467637">
    <property type="component" value="Unassembled WGS sequence"/>
</dbReference>
<comment type="caution">
    <text evidence="4">The sequence shown here is derived from an EMBL/GenBank/DDBJ whole genome shotgun (WGS) entry which is preliminary data.</text>
</comment>
<dbReference type="InterPro" id="IPR022038">
    <property type="entry name" value="Ig-like_bact"/>
</dbReference>
<feature type="signal peptide" evidence="1">
    <location>
        <begin position="1"/>
        <end position="31"/>
    </location>
</feature>
<dbReference type="EMBL" id="WSEM01000037">
    <property type="protein sequence ID" value="MVQ39766.1"/>
    <property type="molecule type" value="Genomic_DNA"/>
</dbReference>
<evidence type="ECO:0000259" key="2">
    <source>
        <dbReference type="Pfam" id="PF12245"/>
    </source>
</evidence>
<organism evidence="4 5">
    <name type="scientific">Paenibacillus anseongense</name>
    <dbReference type="NCBI Taxonomy" id="2682845"/>
    <lineage>
        <taxon>Bacteria</taxon>
        <taxon>Bacillati</taxon>
        <taxon>Bacillota</taxon>
        <taxon>Bacilli</taxon>
        <taxon>Bacillales</taxon>
        <taxon>Paenibacillaceae</taxon>
        <taxon>Paenibacillus</taxon>
    </lineage>
</organism>
<protein>
    <submittedName>
        <fullName evidence="4">DUF5011 domain-containing protein</fullName>
    </submittedName>
</protein>
<evidence type="ECO:0000259" key="3">
    <source>
        <dbReference type="Pfam" id="PF16403"/>
    </source>
</evidence>
<accession>A0ABW9UKA0</accession>
<dbReference type="Pfam" id="PF12245">
    <property type="entry name" value="Big_3_2"/>
    <property type="match status" value="1"/>
</dbReference>
<reference evidence="4 5" key="1">
    <citation type="submission" date="2019-12" db="EMBL/GenBank/DDBJ databases">
        <authorList>
            <person name="Huq M.A."/>
        </authorList>
    </citation>
    <scope>NUCLEOTIDE SEQUENCE [LARGE SCALE GENOMIC DNA]</scope>
    <source>
        <strain evidence="4 5">MAH-34</strain>
    </source>
</reference>
<dbReference type="RefSeq" id="WP_157326090.1">
    <property type="nucleotide sequence ID" value="NZ_WSEM01000037.1"/>
</dbReference>
<sequence length="1928" mass="211732">MRQKRMRRKKDRMKKKYAYLVAMLAMLGAHAVMVNKAEAKPVWADDNFLQYVNYSSTFSKFSNENDDYDESNLQANGSYIPKFPNNLTLGPKSTDSDEDGYALGGWIAPSDLPSSLVDPARMNQLEFKVDASVRIDDNDTMIIVTNGNQYKRAKDNNDTGMAKLYEMTSGWNPFRASGNSIQFVLDDVNTPLSRYERIKMSLADVVGPGLQSISVSNAGDGKFHLGETIEFVLHFDELVNIDTSFELPMNTGKKAVYFSGNGTKDIVFHYTVVADDMTRSDIGKQPYNQGRYLGIGTRAPSEWDLNQGGDDKIGAILPPNVKDLSDNEMLGSTMGNPYNWKSKYDANYTFTGGSSYYNQLDSSKIQVDGIVPVIHEVQVTTSTGTKYIKAGDKLTVKLLLDDVVSGTDGYITFNNGKKALYQSGSGSKVVTYQYVVQPEDEGNDLAYSNFIGHLGITDDYGNTPMIQNGYNPPLSLDGVAICVDAKLPTVLFQSATEGTTQRQHTVQLNVIEQGSGVKGDVLQYAWLQSPGEQNVTWVTYGIMDGKLPTISKSNVNGDWYVAVLLEDRAGNRNQITSPAIRFDNIQPVIAITPNGSGNQFLGSLTPQVNVTDENAGVDDAKLEYQWVYHDDEANELDWLPFQNGHPVQTPQFPGHGRYTLYVRANDRAGNKSEAVTLPFYLDTKPPEINMTPDGNLTEQRTQKAQISAVDANSNLKSLMYGWSHDADPKNATWKELGSRREVSTDDEEQRMEGVWFLHVRASDIWGNEAFQSRAFYVDNTPPAVVFQYAPSVTATVKEAVATVRAKDANTISALYYQWTTSETKPGMADASWLHFANGSKLSKNNVDGNWFLHIKAVDSFGNESITTSRVFKLSHSAPKSSDFQLDMPTQTNADEVLIQISAPSKEPYTYHIEDQNQHEIQSGEITDGSTALTLEMPANEGTYTYSFSFENEVHNRSDKMFRSIVVDKTLSVAEVVYSETAQTRNPVTVQLTNLYDNETLASELQLPDGETHTFKENGSYTFKIVDKAGNERMIPVQVTNIDNVMPNIRIAAGQGQQPSRTVGAAVYAEDNLTAKGDIHLFAQWTPTESAPDLSDANWKAIANEALITESELESGAWFLHVKAVDQVGNTAVLTSDKLIVDRNVPFATIVYSTVEPTANTVTAHVTFDKAGVRILNTPGGIPFYTFSANGFFTFEFEDEAGNRSSALATVDQINPVLPKADISFSTTDITNQDVLVTMATTNNRFTLADFMFDAGMGEQFVSSQSDGAAVTESVYSIAQNGLISFVIRDRNGEVADQPVKVPVWNIDKKTPSATLRYSSSNWTRSGVGISLQLADESPTAILNNHGSNTFTLEENGQFTFEFQDAAGNRSSITAEVTHIDNEAPTASLSYSTTEATNQPVTVTLLAADNSGAPVTIMNNGGQASYTFTENGTFSFIIRDQAGNESVIPVEVTNIDKKKPTGTVVYSTKALTNEDVVAQLLAVDDLGEPVTVTSGGGSQVTFQQNGVFTFTFQDRAGNEGTVVAGVNWIDKTPPRGTITASETNPTQQDVVLTLDLPEGGDIINHDGQHTIVATENGDYTFKVADALGNTADITYRVDNIDRRAPIGQIVYNTDGPTNQDVIATVIAGEDFKVLNNQGSKQVVFKENGEFVFDLQDEAGNTSSVKATVNRIDRTVPMVTIKYSSTRLTNQNVTASVYSEEGDKLIAINNDEKTSLVFKENGSFTFIVTDEAGNRVRALAKVQNIDKSPPIIKFAKPYMIFEPGEEIVLNDFEAYDDRDGAIAPDRVTLNPPEVDASTGGTYVVTYSTTDEAGNTAEVKRPVQVLTPQDFLVLVNGKFEPSSQYMVEGSEVTFKVVNFIEQYKADFKKGDGMLKSGDFKQNATVLEHDITDEPVAKEVKFTAKQPGWHTFYFQDLNRRTAVINIYFLGGQ</sequence>
<gene>
    <name evidence="4" type="ORF">GON05_34765</name>
</gene>
<keyword evidence="5" id="KW-1185">Reference proteome</keyword>
<keyword evidence="1" id="KW-0732">Signal</keyword>
<dbReference type="InterPro" id="IPR032179">
    <property type="entry name" value="Cry22Aa_Ig-like"/>
</dbReference>
<evidence type="ECO:0000256" key="1">
    <source>
        <dbReference type="SAM" id="SignalP"/>
    </source>
</evidence>
<proteinExistence type="predicted"/>
<feature type="chain" id="PRO_5045381545" evidence="1">
    <location>
        <begin position="32"/>
        <end position="1928"/>
    </location>
</feature>
<feature type="domain" description="Pesticidal crystal protein Cry22Aa Ig-like" evidence="3">
    <location>
        <begin position="1756"/>
        <end position="1822"/>
    </location>
</feature>
<dbReference type="Gene3D" id="2.60.40.10">
    <property type="entry name" value="Immunoglobulins"/>
    <property type="match status" value="1"/>
</dbReference>
<feature type="domain" description="Ig-like" evidence="2">
    <location>
        <begin position="1016"/>
        <end position="1043"/>
    </location>
</feature>
<name>A0ABW9UKA0_9BACL</name>
<evidence type="ECO:0000313" key="4">
    <source>
        <dbReference type="EMBL" id="MVQ39766.1"/>
    </source>
</evidence>
<evidence type="ECO:0000313" key="5">
    <source>
        <dbReference type="Proteomes" id="UP000467637"/>
    </source>
</evidence>
<dbReference type="Pfam" id="PF16403">
    <property type="entry name" value="Bact_surface_Ig-like"/>
    <property type="match status" value="1"/>
</dbReference>
<dbReference type="InterPro" id="IPR013783">
    <property type="entry name" value="Ig-like_fold"/>
</dbReference>